<protein>
    <recommendedName>
        <fullName evidence="2">carbonic anhydrase</fullName>
        <ecNumber evidence="2">4.2.1.1</ecNumber>
    </recommendedName>
</protein>
<organism evidence="10">
    <name type="scientific">Dunaliella salina</name>
    <name type="common">Green alga</name>
    <name type="synonym">Protococcus salinus</name>
    <dbReference type="NCBI Taxonomy" id="3046"/>
    <lineage>
        <taxon>Eukaryota</taxon>
        <taxon>Viridiplantae</taxon>
        <taxon>Chlorophyta</taxon>
        <taxon>core chlorophytes</taxon>
        <taxon>Chlorophyceae</taxon>
        <taxon>CS clade</taxon>
        <taxon>Chlamydomonadales</taxon>
        <taxon>Dunaliellaceae</taxon>
        <taxon>Dunaliella</taxon>
    </lineage>
</organism>
<dbReference type="PANTHER" id="PTHR18952">
    <property type="entry name" value="CARBONIC ANHYDRASE"/>
    <property type="match status" value="1"/>
</dbReference>
<evidence type="ECO:0000256" key="8">
    <source>
        <dbReference type="SAM" id="SignalP"/>
    </source>
</evidence>
<dbReference type="EMBL" id="MU069484">
    <property type="protein sequence ID" value="KAF5841504.1"/>
    <property type="molecule type" value="Genomic_DNA"/>
</dbReference>
<feature type="chain" id="PRO_5007999968" description="carbonic anhydrase" evidence="8">
    <location>
        <begin position="24"/>
        <end position="456"/>
    </location>
</feature>
<dbReference type="AlphaFoldDB" id="A0A172R2C9"/>
<accession>A0A172R2C9</accession>
<evidence type="ECO:0000256" key="1">
    <source>
        <dbReference type="ARBA" id="ARBA00010718"/>
    </source>
</evidence>
<dbReference type="PANTHER" id="PTHR18952:SF265">
    <property type="entry name" value="CARBONIC ANHYDRASE"/>
    <property type="match status" value="1"/>
</dbReference>
<dbReference type="OrthoDB" id="545904at2759"/>
<evidence type="ECO:0000256" key="7">
    <source>
        <dbReference type="SAM" id="MobiDB-lite"/>
    </source>
</evidence>
<keyword evidence="12" id="KW-1185">Reference proteome</keyword>
<dbReference type="SMR" id="A0A172R2C9"/>
<dbReference type="InterPro" id="IPR023561">
    <property type="entry name" value="Carbonic_anhydrase_a-class"/>
</dbReference>
<evidence type="ECO:0000256" key="2">
    <source>
        <dbReference type="ARBA" id="ARBA00012925"/>
    </source>
</evidence>
<name>A0A172R2C9_DUNSA</name>
<evidence type="ECO:0000256" key="3">
    <source>
        <dbReference type="ARBA" id="ARBA00022723"/>
    </source>
</evidence>
<gene>
    <name evidence="10" type="primary">CA2b</name>
    <name evidence="11" type="ORF">DUNSADRAFT_12671</name>
</gene>
<dbReference type="EC" id="4.2.1.1" evidence="2"/>
<reference evidence="11" key="3">
    <citation type="submission" date="2020-06" db="EMBL/GenBank/DDBJ databases">
        <authorList>
            <consortium name="DOE Joint Genome Institute"/>
            <person name="Calhoun S."/>
            <person name="Polle J.E."/>
            <person name="Mckie-Krisberg Z."/>
            <person name="Prochnik S."/>
            <person name="Neofotis P."/>
            <person name="Yim W.C."/>
            <person name="Hathwaik L.T."/>
            <person name="Jenkins J."/>
            <person name="Molina H."/>
            <person name="Bunkenborg J."/>
            <person name="Grigoriev I.V."/>
            <person name="Barry K."/>
            <person name="Schmutz J."/>
            <person name="Jin E."/>
            <person name="Cushman J.C."/>
            <person name="Magnuson J.K."/>
        </authorList>
    </citation>
    <scope>NUCLEOTIDE SEQUENCE</scope>
    <source>
        <strain evidence="11">CCAP 19/18</strain>
    </source>
</reference>
<keyword evidence="4" id="KW-0862">Zinc</keyword>
<dbReference type="Pfam" id="PF00194">
    <property type="entry name" value="Carb_anhydrase"/>
    <property type="match status" value="1"/>
</dbReference>
<comment type="similarity">
    <text evidence="1">Belongs to the alpha-carbonic anhydrase family.</text>
</comment>
<comment type="catalytic activity">
    <reaction evidence="6">
        <text>hydrogencarbonate + H(+) = CO2 + H2O</text>
        <dbReference type="Rhea" id="RHEA:10748"/>
        <dbReference type="ChEBI" id="CHEBI:15377"/>
        <dbReference type="ChEBI" id="CHEBI:15378"/>
        <dbReference type="ChEBI" id="CHEBI:16526"/>
        <dbReference type="ChEBI" id="CHEBI:17544"/>
        <dbReference type="EC" id="4.2.1.1"/>
    </reaction>
</comment>
<evidence type="ECO:0000313" key="11">
    <source>
        <dbReference type="EMBL" id="KAF5841504.1"/>
    </source>
</evidence>
<reference evidence="11" key="2">
    <citation type="submission" date="2017-08" db="EMBL/GenBank/DDBJ databases">
        <authorList>
            <person name="Polle J.E."/>
            <person name="Barry K."/>
            <person name="Cushman J."/>
            <person name="Schmutz J."/>
            <person name="Tran D."/>
            <person name="Hathwaick L.T."/>
            <person name="Yim W.C."/>
            <person name="Jenkins J."/>
            <person name="Mckie-Krisberg Z.M."/>
            <person name="Prochnik S."/>
            <person name="Lindquist E."/>
            <person name="Dockter R.B."/>
            <person name="Adam C."/>
            <person name="Molina H."/>
            <person name="Bunkerborg J."/>
            <person name="Jin E."/>
            <person name="Buchheim M."/>
            <person name="Magnuson J."/>
        </authorList>
    </citation>
    <scope>NUCLEOTIDE SEQUENCE</scope>
    <source>
        <strain evidence="11">CCAP 19/18</strain>
    </source>
</reference>
<dbReference type="Proteomes" id="UP000815325">
    <property type="component" value="Unassembled WGS sequence"/>
</dbReference>
<evidence type="ECO:0000313" key="10">
    <source>
        <dbReference type="EMBL" id="ANE10532.1"/>
    </source>
</evidence>
<dbReference type="PROSITE" id="PS51144">
    <property type="entry name" value="ALPHA_CA_2"/>
    <property type="match status" value="1"/>
</dbReference>
<evidence type="ECO:0000313" key="12">
    <source>
        <dbReference type="Proteomes" id="UP000815325"/>
    </source>
</evidence>
<reference evidence="10" key="1">
    <citation type="submission" date="2015-09" db="EMBL/GenBank/DDBJ databases">
        <authorList>
            <person name="Jackson K.R."/>
            <person name="Lunt B.L."/>
            <person name="Fisher J.N.B."/>
            <person name="Gardner A.V."/>
            <person name="Bailey M.E."/>
            <person name="Deus L.M."/>
            <person name="Earl A.S."/>
            <person name="Gibby P.D."/>
            <person name="Hartmann K.A."/>
            <person name="Liu J.E."/>
            <person name="Manci A.M."/>
            <person name="Nielsen D.A."/>
            <person name="Solomon M.B."/>
            <person name="Breakwell D.P."/>
            <person name="Burnett S.H."/>
            <person name="Grose J.H."/>
        </authorList>
    </citation>
    <scope>NUCLEOTIDE SEQUENCE</scope>
    <source>
        <strain evidence="10">CCAP1918</strain>
    </source>
</reference>
<feature type="region of interest" description="Disordered" evidence="7">
    <location>
        <begin position="402"/>
        <end position="433"/>
    </location>
</feature>
<evidence type="ECO:0000259" key="9">
    <source>
        <dbReference type="PROSITE" id="PS51144"/>
    </source>
</evidence>
<feature type="compositionally biased region" description="Low complexity" evidence="7">
    <location>
        <begin position="406"/>
        <end position="419"/>
    </location>
</feature>
<sequence>MMPARGLCLLGALFLSIFIEGHAADVAASGATAVGRQLKAQPHDYNYIRHGADWGGLGSCDGNAQSPIDILTAEALDPSERSGVSGVSFNDLPSAELTDVKVNLEQDMKFSFLLPEGISLPTITIDGTEQTFKPLQVHFHHFSSEHTVDGMAYPLESHMVMQSNQDDNQLAVLGIFYRYGEADPFLTRLQDAARGRVNQGQNSFGDKDVPVDVTVNVLEDLLPDSLDYYGYDGSLTTPPCSEIVKWHVFATPRTVSIEQLKVFNDVTLGAHADAYTTNNRIIEPRNGRNVYEYQSPKATIEAVYGIEFETGTVADSAFDKFAAGTRIGCNPDNCDAFTGPERRFIEGVQRRAREATSALTAEITDIVVQQRRRSLLQANIADLTITYTFDQSTTANPVNSVESYDGSTLSGSSSNGLSSATFKSAEDTTPDRGNGASIRVGLGLVLALIMSVVLAL</sequence>
<feature type="domain" description="Alpha-carbonic anhydrase" evidence="9">
    <location>
        <begin position="43"/>
        <end position="294"/>
    </location>
</feature>
<dbReference type="InterPro" id="IPR001148">
    <property type="entry name" value="CA_dom"/>
</dbReference>
<keyword evidence="3" id="KW-0479">Metal-binding</keyword>
<dbReference type="InterPro" id="IPR036398">
    <property type="entry name" value="CA_dom_sf"/>
</dbReference>
<evidence type="ECO:0000256" key="4">
    <source>
        <dbReference type="ARBA" id="ARBA00022833"/>
    </source>
</evidence>
<dbReference type="InterPro" id="IPR041891">
    <property type="entry name" value="Alpha_CA_prokaryot-like"/>
</dbReference>
<proteinExistence type="evidence at transcript level"/>
<evidence type="ECO:0000256" key="6">
    <source>
        <dbReference type="ARBA" id="ARBA00048348"/>
    </source>
</evidence>
<feature type="signal peptide" evidence="8">
    <location>
        <begin position="1"/>
        <end position="23"/>
    </location>
</feature>
<dbReference type="CDD" id="cd03124">
    <property type="entry name" value="alpha_CA_prokaryotic_like"/>
    <property type="match status" value="1"/>
</dbReference>
<keyword evidence="8" id="KW-0732">Signal</keyword>
<dbReference type="SUPFAM" id="SSF51069">
    <property type="entry name" value="Carbonic anhydrase"/>
    <property type="match status" value="1"/>
</dbReference>
<dbReference type="GO" id="GO:0008270">
    <property type="term" value="F:zinc ion binding"/>
    <property type="evidence" value="ECO:0007669"/>
    <property type="project" value="InterPro"/>
</dbReference>
<dbReference type="Gene3D" id="3.10.200.10">
    <property type="entry name" value="Alpha carbonic anhydrase"/>
    <property type="match status" value="1"/>
</dbReference>
<dbReference type="GO" id="GO:0004089">
    <property type="term" value="F:carbonate dehydratase activity"/>
    <property type="evidence" value="ECO:0007669"/>
    <property type="project" value="UniProtKB-EC"/>
</dbReference>
<dbReference type="SMART" id="SM01057">
    <property type="entry name" value="Carb_anhydrase"/>
    <property type="match status" value="1"/>
</dbReference>
<keyword evidence="5" id="KW-0456">Lyase</keyword>
<evidence type="ECO:0000256" key="5">
    <source>
        <dbReference type="ARBA" id="ARBA00023239"/>
    </source>
</evidence>
<dbReference type="EMBL" id="KT696526">
    <property type="protein sequence ID" value="ANE10532.1"/>
    <property type="molecule type" value="mRNA"/>
</dbReference>